<dbReference type="AlphaFoldDB" id="A0A3S0HM29"/>
<evidence type="ECO:0000313" key="3">
    <source>
        <dbReference type="Proteomes" id="UP000276349"/>
    </source>
</evidence>
<reference evidence="2 3" key="1">
    <citation type="submission" date="2018-12" db="EMBL/GenBank/DDBJ databases">
        <authorList>
            <person name="Yu L."/>
        </authorList>
    </citation>
    <scope>NUCLEOTIDE SEQUENCE [LARGE SCALE GENOMIC DNA]</scope>
    <source>
        <strain evidence="2 3">S5H2222</strain>
    </source>
</reference>
<keyword evidence="1" id="KW-1133">Transmembrane helix</keyword>
<gene>
    <name evidence="2" type="ORF">EKG35_07505</name>
</gene>
<organism evidence="2 3">
    <name type="scientific">Lysinibacillus telephonicus</name>
    <dbReference type="NCBI Taxonomy" id="1714840"/>
    <lineage>
        <taxon>Bacteria</taxon>
        <taxon>Bacillati</taxon>
        <taxon>Bacillota</taxon>
        <taxon>Bacilli</taxon>
        <taxon>Bacillales</taxon>
        <taxon>Bacillaceae</taxon>
        <taxon>Lysinibacillus</taxon>
    </lineage>
</organism>
<name>A0A3S0HM29_9BACI</name>
<dbReference type="OrthoDB" id="2887825at2"/>
<evidence type="ECO:0000256" key="1">
    <source>
        <dbReference type="SAM" id="Phobius"/>
    </source>
</evidence>
<sequence length="217" mass="25365">MKKILLFFSILFSTTVIVIGIYLFFGLPWKHHELKDEMVQYLENRYKDDFSLGTLHYQIVNKNVYHTMATAKSTSVSFHIEITPDGKTIEDAYSIEYWSEAGEKYLKPIVKQHFHDMSSFYSDIYLLQEEVFQLDTLNNNRDVAYWNVSVGLGYSLDSENKTEELQKIINLIHALENEGFIIKSLSFDYLGNIIIIPDVYQKTFTEVDDLIPYLKSL</sequence>
<evidence type="ECO:0000313" key="2">
    <source>
        <dbReference type="EMBL" id="RTQ93774.1"/>
    </source>
</evidence>
<proteinExistence type="predicted"/>
<keyword evidence="1" id="KW-0812">Transmembrane</keyword>
<keyword evidence="1" id="KW-0472">Membrane</keyword>
<dbReference type="EMBL" id="RXNR01000016">
    <property type="protein sequence ID" value="RTQ93774.1"/>
    <property type="molecule type" value="Genomic_DNA"/>
</dbReference>
<feature type="transmembrane region" description="Helical" evidence="1">
    <location>
        <begin position="6"/>
        <end position="25"/>
    </location>
</feature>
<comment type="caution">
    <text evidence="2">The sequence shown here is derived from an EMBL/GenBank/DDBJ whole genome shotgun (WGS) entry which is preliminary data.</text>
</comment>
<dbReference type="RefSeq" id="WP_126293826.1">
    <property type="nucleotide sequence ID" value="NZ_JAXUAO010000007.1"/>
</dbReference>
<accession>A0A3S0HM29</accession>
<dbReference type="Proteomes" id="UP000276349">
    <property type="component" value="Unassembled WGS sequence"/>
</dbReference>
<keyword evidence="3" id="KW-1185">Reference proteome</keyword>
<protein>
    <submittedName>
        <fullName evidence="2">Uncharacterized protein</fullName>
    </submittedName>
</protein>